<dbReference type="EMBL" id="PJQM01004983">
    <property type="protein sequence ID" value="RCH82771.1"/>
    <property type="molecule type" value="Genomic_DNA"/>
</dbReference>
<dbReference type="STRING" id="4846.A0A367IZ81"/>
<evidence type="ECO:0000313" key="2">
    <source>
        <dbReference type="Proteomes" id="UP000253551"/>
    </source>
</evidence>
<accession>A0A367IZ81</accession>
<proteinExistence type="predicted"/>
<protein>
    <recommendedName>
        <fullName evidence="3">Methyltransferase type 11 domain-containing protein</fullName>
    </recommendedName>
</protein>
<dbReference type="AlphaFoldDB" id="A0A367IZ81"/>
<evidence type="ECO:0000313" key="1">
    <source>
        <dbReference type="EMBL" id="RCH82771.1"/>
    </source>
</evidence>
<organism evidence="1 2">
    <name type="scientific">Rhizopus stolonifer</name>
    <name type="common">Rhizopus nigricans</name>
    <dbReference type="NCBI Taxonomy" id="4846"/>
    <lineage>
        <taxon>Eukaryota</taxon>
        <taxon>Fungi</taxon>
        <taxon>Fungi incertae sedis</taxon>
        <taxon>Mucoromycota</taxon>
        <taxon>Mucoromycotina</taxon>
        <taxon>Mucoromycetes</taxon>
        <taxon>Mucorales</taxon>
        <taxon>Mucorineae</taxon>
        <taxon>Rhizopodaceae</taxon>
        <taxon>Rhizopus</taxon>
    </lineage>
</organism>
<comment type="caution">
    <text evidence="1">The sequence shown here is derived from an EMBL/GenBank/DDBJ whole genome shotgun (WGS) entry which is preliminary data.</text>
</comment>
<evidence type="ECO:0008006" key="3">
    <source>
        <dbReference type="Google" id="ProtNLM"/>
    </source>
</evidence>
<reference evidence="1 2" key="1">
    <citation type="journal article" date="2018" name="G3 (Bethesda)">
        <title>Phylogenetic and Phylogenomic Definition of Rhizopus Species.</title>
        <authorList>
            <person name="Gryganskyi A.P."/>
            <person name="Golan J."/>
            <person name="Dolatabadi S."/>
            <person name="Mondo S."/>
            <person name="Robb S."/>
            <person name="Idnurm A."/>
            <person name="Muszewska A."/>
            <person name="Steczkiewicz K."/>
            <person name="Masonjones S."/>
            <person name="Liao H.L."/>
            <person name="Gajdeczka M.T."/>
            <person name="Anike F."/>
            <person name="Vuek A."/>
            <person name="Anishchenko I.M."/>
            <person name="Voigt K."/>
            <person name="de Hoog G.S."/>
            <person name="Smith M.E."/>
            <person name="Heitman J."/>
            <person name="Vilgalys R."/>
            <person name="Stajich J.E."/>
        </authorList>
    </citation>
    <scope>NUCLEOTIDE SEQUENCE [LARGE SCALE GENOMIC DNA]</scope>
    <source>
        <strain evidence="1 2">LSU 92-RS-03</strain>
    </source>
</reference>
<sequence>KLDFALGNPGPVLQLINEWYENAAKAFGVNPVEVKYVKEYLIQAGFTEVKEKIIQVPIGEWHKDQVEKENGFLLKQVFKAFYDSKRSWWVSELKLPGPEYDRLTTAALNEIDNEQSYIDYVIFTARKPL</sequence>
<dbReference type="OrthoDB" id="2013972at2759"/>
<feature type="non-terminal residue" evidence="1">
    <location>
        <position position="1"/>
    </location>
</feature>
<name>A0A367IZ81_RHIST</name>
<dbReference type="Proteomes" id="UP000253551">
    <property type="component" value="Unassembled WGS sequence"/>
</dbReference>
<keyword evidence="2" id="KW-1185">Reference proteome</keyword>
<gene>
    <name evidence="1" type="ORF">CU098_005584</name>
</gene>